<dbReference type="EMBL" id="CP021524">
    <property type="protein sequence ID" value="ARW11330.1"/>
    <property type="molecule type" value="Genomic_DNA"/>
</dbReference>
<dbReference type="Proteomes" id="UP000195633">
    <property type="component" value="Chromosome"/>
</dbReference>
<keyword evidence="2" id="KW-0812">Transmembrane</keyword>
<keyword evidence="2" id="KW-0472">Membrane</keyword>
<evidence type="ECO:0000313" key="5">
    <source>
        <dbReference type="Proteomes" id="UP000195633"/>
    </source>
</evidence>
<feature type="coiled-coil region" evidence="1">
    <location>
        <begin position="232"/>
        <end position="259"/>
    </location>
</feature>
<gene>
    <name evidence="4" type="ORF">S101447_02284</name>
</gene>
<feature type="transmembrane region" description="Helical" evidence="2">
    <location>
        <begin position="32"/>
        <end position="53"/>
    </location>
</feature>
<organism evidence="4 5">
    <name type="scientific">Acetobacter ascendens</name>
    <dbReference type="NCBI Taxonomy" id="481146"/>
    <lineage>
        <taxon>Bacteria</taxon>
        <taxon>Pseudomonadati</taxon>
        <taxon>Pseudomonadota</taxon>
        <taxon>Alphaproteobacteria</taxon>
        <taxon>Acetobacterales</taxon>
        <taxon>Acetobacteraceae</taxon>
        <taxon>Acetobacter</taxon>
    </lineage>
</organism>
<dbReference type="RefSeq" id="WP_019087979.1">
    <property type="nucleotide sequence ID" value="NZ_CP021524.1"/>
</dbReference>
<dbReference type="InterPro" id="IPR058625">
    <property type="entry name" value="MdtA-like_BSH"/>
</dbReference>
<evidence type="ECO:0000256" key="1">
    <source>
        <dbReference type="SAM" id="Coils"/>
    </source>
</evidence>
<accession>A0A1Y0UZM5</accession>
<dbReference type="SUPFAM" id="SSF111369">
    <property type="entry name" value="HlyD-like secretion proteins"/>
    <property type="match status" value="1"/>
</dbReference>
<evidence type="ECO:0000313" key="4">
    <source>
        <dbReference type="EMBL" id="ARW11330.1"/>
    </source>
</evidence>
<dbReference type="InterPro" id="IPR050739">
    <property type="entry name" value="MFP"/>
</dbReference>
<dbReference type="Gene3D" id="2.40.30.170">
    <property type="match status" value="1"/>
</dbReference>
<reference evidence="4 5" key="1">
    <citation type="submission" date="2017-05" db="EMBL/GenBank/DDBJ databases">
        <title>Genome sequence of Acetobacter pasteurianus subsp. ascendens strain SRCM101447.</title>
        <authorList>
            <person name="Cho S.H."/>
        </authorList>
    </citation>
    <scope>NUCLEOTIDE SEQUENCE [LARGE SCALE GENOMIC DNA]</scope>
    <source>
        <strain evidence="4 5">SRCM101447</strain>
    </source>
</reference>
<dbReference type="PANTHER" id="PTHR30386:SF28">
    <property type="entry name" value="EXPORTED PROTEIN"/>
    <property type="match status" value="1"/>
</dbReference>
<dbReference type="PRINTS" id="PR01490">
    <property type="entry name" value="RTXTOXIND"/>
</dbReference>
<keyword evidence="2" id="KW-1133">Transmembrane helix</keyword>
<evidence type="ECO:0000256" key="2">
    <source>
        <dbReference type="SAM" id="Phobius"/>
    </source>
</evidence>
<keyword evidence="1" id="KW-0175">Coiled coil</keyword>
<name>A0A1Y0UZM5_9PROT</name>
<dbReference type="Pfam" id="PF25917">
    <property type="entry name" value="BSH_RND"/>
    <property type="match status" value="1"/>
</dbReference>
<proteinExistence type="predicted"/>
<dbReference type="PANTHER" id="PTHR30386">
    <property type="entry name" value="MEMBRANE FUSION SUBUNIT OF EMRAB-TOLC MULTIDRUG EFFLUX PUMP"/>
    <property type="match status" value="1"/>
</dbReference>
<dbReference type="AlphaFoldDB" id="A0A1Y0UZM5"/>
<protein>
    <submittedName>
        <fullName evidence="4">Colicin V secretion protein CvaA</fullName>
    </submittedName>
</protein>
<sequence length="435" mass="48923">MKKNLFRDEAVNARRQMWLGKVQASQPAFVRITGWISLLFVILAIFYTIWGVYTRRVHASGLMVPPSGLITVNANATGAICEQHAEEGQHVKKGDKLFVIDLDATSVSGPTQKQILSQLQNQHTLLEQQKNLRSKDAPIEKQSMVTQIRYLNQQHEHIGHQLENDTRVLPVVENAVRRMQTAETAHLVTETQFQSQLYTYAQLLSTHAQFLQNYTDTEGKIADLTTKLIRYDNQLNHDLNDLDKQIAEIDQQIAESEGHRSSIILAPDDGILTSIRVSPGQQVSAGTPMLTLLPTSHTLEAELYVTSASIGFLHEGEPVLLRYAAFPYQHFGLYRGHVSEITRAPVTATDFSNHESASISKSKLSDQNSKQDIYRIRVHPDLPFVNVYGQHKLLEAGMAVEADIAIDTRRLYQWIFDPIMSMRDDLYAVSGGLAQ</sequence>
<dbReference type="Gene3D" id="2.40.50.100">
    <property type="match status" value="1"/>
</dbReference>
<feature type="domain" description="Multidrug resistance protein MdtA-like barrel-sandwich hybrid" evidence="3">
    <location>
        <begin position="70"/>
        <end position="289"/>
    </location>
</feature>
<evidence type="ECO:0000259" key="3">
    <source>
        <dbReference type="Pfam" id="PF25917"/>
    </source>
</evidence>